<keyword evidence="3" id="KW-1185">Reference proteome</keyword>
<name>A0ABT7EV27_9RHOB</name>
<sequence length="45" mass="5211">MDWIGLAHLVFSKVGIIGVALIWGVKAAVSWLLYRWWKLKRAAMR</sequence>
<organism evidence="2 3">
    <name type="scientific">Pseudodonghicola flavimaris</name>
    <dbReference type="NCBI Taxonomy" id="3050036"/>
    <lineage>
        <taxon>Bacteria</taxon>
        <taxon>Pseudomonadati</taxon>
        <taxon>Pseudomonadota</taxon>
        <taxon>Alphaproteobacteria</taxon>
        <taxon>Rhodobacterales</taxon>
        <taxon>Paracoccaceae</taxon>
        <taxon>Pseudodonghicola</taxon>
    </lineage>
</organism>
<keyword evidence="1" id="KW-0812">Transmembrane</keyword>
<comment type="caution">
    <text evidence="2">The sequence shown here is derived from an EMBL/GenBank/DDBJ whole genome shotgun (WGS) entry which is preliminary data.</text>
</comment>
<protein>
    <recommendedName>
        <fullName evidence="4">DUF2062 domain-containing protein</fullName>
    </recommendedName>
</protein>
<dbReference type="EMBL" id="JASNJD010000001">
    <property type="protein sequence ID" value="MDK3016204.1"/>
    <property type="molecule type" value="Genomic_DNA"/>
</dbReference>
<evidence type="ECO:0000313" key="2">
    <source>
        <dbReference type="EMBL" id="MDK3016204.1"/>
    </source>
</evidence>
<evidence type="ECO:0000313" key="3">
    <source>
        <dbReference type="Proteomes" id="UP001243757"/>
    </source>
</evidence>
<dbReference type="RefSeq" id="WP_284479026.1">
    <property type="nucleotide sequence ID" value="NZ_JASNJD010000001.1"/>
</dbReference>
<proteinExistence type="predicted"/>
<accession>A0ABT7EV27</accession>
<evidence type="ECO:0000256" key="1">
    <source>
        <dbReference type="SAM" id="Phobius"/>
    </source>
</evidence>
<feature type="transmembrane region" description="Helical" evidence="1">
    <location>
        <begin position="6"/>
        <end position="34"/>
    </location>
</feature>
<dbReference type="Proteomes" id="UP001243757">
    <property type="component" value="Unassembled WGS sequence"/>
</dbReference>
<evidence type="ECO:0008006" key="4">
    <source>
        <dbReference type="Google" id="ProtNLM"/>
    </source>
</evidence>
<keyword evidence="1" id="KW-0472">Membrane</keyword>
<gene>
    <name evidence="2" type="ORF">QO033_00865</name>
</gene>
<reference evidence="2 3" key="1">
    <citation type="submission" date="2023-05" db="EMBL/GenBank/DDBJ databases">
        <title>Pseudodonghicola sp. nov.</title>
        <authorList>
            <person name="Huang J."/>
        </authorList>
    </citation>
    <scope>NUCLEOTIDE SEQUENCE [LARGE SCALE GENOMIC DNA]</scope>
    <source>
        <strain evidence="2 3">IC7</strain>
    </source>
</reference>
<keyword evidence="1" id="KW-1133">Transmembrane helix</keyword>